<evidence type="ECO:0000313" key="3">
    <source>
        <dbReference type="EMBL" id="GGA78474.1"/>
    </source>
</evidence>
<feature type="signal peptide" evidence="1">
    <location>
        <begin position="1"/>
        <end position="22"/>
    </location>
</feature>
<dbReference type="NCBIfam" id="TIGR02595">
    <property type="entry name" value="PEP_CTERM"/>
    <property type="match status" value="1"/>
</dbReference>
<keyword evidence="4" id="KW-1185">Reference proteome</keyword>
<protein>
    <recommendedName>
        <fullName evidence="2">Ice-binding protein C-terminal domain-containing protein</fullName>
    </recommendedName>
</protein>
<dbReference type="Pfam" id="PF07589">
    <property type="entry name" value="PEP-CTERM"/>
    <property type="match status" value="1"/>
</dbReference>
<dbReference type="Proteomes" id="UP000648801">
    <property type="component" value="Unassembled WGS sequence"/>
</dbReference>
<reference evidence="3" key="2">
    <citation type="submission" date="2020-09" db="EMBL/GenBank/DDBJ databases">
        <authorList>
            <person name="Sun Q."/>
            <person name="Zhou Y."/>
        </authorList>
    </citation>
    <scope>NUCLEOTIDE SEQUENCE</scope>
    <source>
        <strain evidence="3">CGMCC 1.15447</strain>
    </source>
</reference>
<evidence type="ECO:0000259" key="2">
    <source>
        <dbReference type="Pfam" id="PF07589"/>
    </source>
</evidence>
<dbReference type="AlphaFoldDB" id="A0A916S2P2"/>
<name>A0A916S2P2_9BACT</name>
<evidence type="ECO:0000313" key="4">
    <source>
        <dbReference type="Proteomes" id="UP000648801"/>
    </source>
</evidence>
<dbReference type="RefSeq" id="WP_188760550.1">
    <property type="nucleotide sequence ID" value="NZ_BMJB01000003.1"/>
</dbReference>
<gene>
    <name evidence="3" type="ORF">GCM10011507_32130</name>
</gene>
<organism evidence="3 4">
    <name type="scientific">Edaphobacter acidisoli</name>
    <dbReference type="NCBI Taxonomy" id="2040573"/>
    <lineage>
        <taxon>Bacteria</taxon>
        <taxon>Pseudomonadati</taxon>
        <taxon>Acidobacteriota</taxon>
        <taxon>Terriglobia</taxon>
        <taxon>Terriglobales</taxon>
        <taxon>Acidobacteriaceae</taxon>
        <taxon>Edaphobacter</taxon>
    </lineage>
</organism>
<accession>A0A916S2P2</accession>
<dbReference type="EMBL" id="BMJB01000003">
    <property type="protein sequence ID" value="GGA78474.1"/>
    <property type="molecule type" value="Genomic_DNA"/>
</dbReference>
<proteinExistence type="predicted"/>
<comment type="caution">
    <text evidence="3">The sequence shown here is derived from an EMBL/GenBank/DDBJ whole genome shotgun (WGS) entry which is preliminary data.</text>
</comment>
<sequence length="194" mass="19407">MKVITAFLALVAFLFATASIHADTVSLTVDGATVVGTPIANGYNFTYVNTTLGVLSDGNLLNSSTSLFTATYVDALGTLGVFNFTDLCTTVTVLGPAIPCQDLAVSFTDVTLGDASIAAAVAADINVGVGVGDISIAGANLIPEGFNLAGASLAGASGQINFSPVPEPASLSLMATGLLGAAGIVRRRFTSNEA</sequence>
<keyword evidence="1" id="KW-0732">Signal</keyword>
<reference evidence="3" key="1">
    <citation type="journal article" date="2014" name="Int. J. Syst. Evol. Microbiol.">
        <title>Complete genome sequence of Corynebacterium casei LMG S-19264T (=DSM 44701T), isolated from a smear-ripened cheese.</title>
        <authorList>
            <consortium name="US DOE Joint Genome Institute (JGI-PGF)"/>
            <person name="Walter F."/>
            <person name="Albersmeier A."/>
            <person name="Kalinowski J."/>
            <person name="Ruckert C."/>
        </authorList>
    </citation>
    <scope>NUCLEOTIDE SEQUENCE</scope>
    <source>
        <strain evidence="3">CGMCC 1.15447</strain>
    </source>
</reference>
<evidence type="ECO:0000256" key="1">
    <source>
        <dbReference type="SAM" id="SignalP"/>
    </source>
</evidence>
<dbReference type="InterPro" id="IPR013424">
    <property type="entry name" value="Ice-binding_C"/>
</dbReference>
<feature type="chain" id="PRO_5037871330" description="Ice-binding protein C-terminal domain-containing protein" evidence="1">
    <location>
        <begin position="23"/>
        <end position="194"/>
    </location>
</feature>
<feature type="domain" description="Ice-binding protein C-terminal" evidence="2">
    <location>
        <begin position="164"/>
        <end position="187"/>
    </location>
</feature>